<dbReference type="Gene3D" id="2.170.150.20">
    <property type="entry name" value="Peptide methionine sulfoxide reductase"/>
    <property type="match status" value="1"/>
</dbReference>
<dbReference type="SUPFAM" id="SSF88697">
    <property type="entry name" value="PUA domain-like"/>
    <property type="match status" value="1"/>
</dbReference>
<keyword evidence="8" id="KW-0539">Nucleus</keyword>
<dbReference type="GeneID" id="101855783"/>
<name>A0ABM0JL42_APLCA</name>
<evidence type="ECO:0000256" key="6">
    <source>
        <dbReference type="ARBA" id="ARBA00022786"/>
    </source>
</evidence>
<dbReference type="PANTHER" id="PTHR46732:SF8">
    <property type="entry name" value="ATP-DEPENDENT PROTEASE LA (LON) DOMAIN PROTEIN"/>
    <property type="match status" value="1"/>
</dbReference>
<evidence type="ECO:0000313" key="12">
    <source>
        <dbReference type="Proteomes" id="UP000694888"/>
    </source>
</evidence>
<feature type="compositionally biased region" description="Low complexity" evidence="9">
    <location>
        <begin position="21"/>
        <end position="32"/>
    </location>
</feature>
<evidence type="ECO:0000256" key="9">
    <source>
        <dbReference type="SAM" id="MobiDB-lite"/>
    </source>
</evidence>
<dbReference type="InterPro" id="IPR034750">
    <property type="entry name" value="CULT"/>
</dbReference>
<organism evidence="12 13">
    <name type="scientific">Aplysia californica</name>
    <name type="common">California sea hare</name>
    <dbReference type="NCBI Taxonomy" id="6500"/>
    <lineage>
        <taxon>Eukaryota</taxon>
        <taxon>Metazoa</taxon>
        <taxon>Spiralia</taxon>
        <taxon>Lophotrochozoa</taxon>
        <taxon>Mollusca</taxon>
        <taxon>Gastropoda</taxon>
        <taxon>Heterobranchia</taxon>
        <taxon>Euthyneura</taxon>
        <taxon>Tectipleura</taxon>
        <taxon>Aplysiida</taxon>
        <taxon>Aplysioidea</taxon>
        <taxon>Aplysiidae</taxon>
        <taxon>Aplysia</taxon>
    </lineage>
</organism>
<dbReference type="Pfam" id="PF03226">
    <property type="entry name" value="Yippee-Mis18"/>
    <property type="match status" value="1"/>
</dbReference>
<dbReference type="Proteomes" id="UP000694888">
    <property type="component" value="Unplaced"/>
</dbReference>
<comment type="subcellular location">
    <subcellularLocation>
        <location evidence="1">Nucleus</location>
    </subcellularLocation>
</comment>
<dbReference type="InterPro" id="IPR004910">
    <property type="entry name" value="Yippee/Mis18/Cereblon"/>
</dbReference>
<reference evidence="13" key="1">
    <citation type="submission" date="2025-08" db="UniProtKB">
        <authorList>
            <consortium name="RefSeq"/>
        </authorList>
    </citation>
    <scope>IDENTIFICATION</scope>
</reference>
<dbReference type="Gene3D" id="1.20.58.1480">
    <property type="match status" value="1"/>
</dbReference>
<evidence type="ECO:0000256" key="2">
    <source>
        <dbReference type="ARBA" id="ARBA00004906"/>
    </source>
</evidence>
<feature type="domain" description="CULT" evidence="11">
    <location>
        <begin position="379"/>
        <end position="486"/>
    </location>
</feature>
<comment type="pathway">
    <text evidence="2">Protein modification; protein ubiquitination.</text>
</comment>
<dbReference type="InterPro" id="IPR015947">
    <property type="entry name" value="PUA-like_sf"/>
</dbReference>
<evidence type="ECO:0000256" key="7">
    <source>
        <dbReference type="ARBA" id="ARBA00022833"/>
    </source>
</evidence>
<evidence type="ECO:0000259" key="10">
    <source>
        <dbReference type="PROSITE" id="PS51787"/>
    </source>
</evidence>
<evidence type="ECO:0000256" key="3">
    <source>
        <dbReference type="ARBA" id="ARBA00005293"/>
    </source>
</evidence>
<comment type="similarity">
    <text evidence="3">Belongs to the CRBN family.</text>
</comment>
<dbReference type="RefSeq" id="XP_005096256.1">
    <property type="nucleotide sequence ID" value="XM_005096199.3"/>
</dbReference>
<keyword evidence="5" id="KW-0479">Metal-binding</keyword>
<evidence type="ECO:0000259" key="11">
    <source>
        <dbReference type="PROSITE" id="PS51788"/>
    </source>
</evidence>
<evidence type="ECO:0000313" key="13">
    <source>
        <dbReference type="RefSeq" id="XP_005096256.1"/>
    </source>
</evidence>
<feature type="domain" description="Lon N-terminal" evidence="10">
    <location>
        <begin position="130"/>
        <end position="379"/>
    </location>
</feature>
<feature type="compositionally biased region" description="Basic residues" evidence="9">
    <location>
        <begin position="69"/>
        <end position="82"/>
    </location>
</feature>
<proteinExistence type="inferred from homology"/>
<dbReference type="PROSITE" id="PS51787">
    <property type="entry name" value="LON_N"/>
    <property type="match status" value="1"/>
</dbReference>
<keyword evidence="7" id="KW-0862">Zinc</keyword>
<keyword evidence="12" id="KW-1185">Reference proteome</keyword>
<dbReference type="SMART" id="SM00464">
    <property type="entry name" value="LON"/>
    <property type="match status" value="1"/>
</dbReference>
<sequence length="502" mass="56291">MAEPGEDLLPLLGINPIAGMGENDSSDSSELSAESDADEEDIEIEMDDDDANDEGEENAAEEEGGNRLQRNRRRKEKRRKSSRKDSETDSRQQVIVNFDQSLPGTHSYLGNDLEEMRGRTILEENSITMIPLVVLPNVVLVPGQVIPLQLYMQRLVAMMRRVAGDDKTFGVINMSGLRESDGQKISAVGCTAEIFSMKDEMDEASGISMVRVKARGRQRFRIIEIKSEITGELVAKVKILPEVSLTHVLDGACLASHRKLFTKPCDDSEMLKTAVDRQGRVLTSVDCRSRSCVSKFYSSKFTWWPPWVYRMYDIEWLSEQTRAELGSWSSSPLPSNPVDLSFWVAHNLPVDDQTRLELLSFDSVVQRLRYGLSIIRKSGFLLTCNDCEQTISNRSDVFSMSREGPLGAYVNPGGYVHEMYTVLAVANLRNNGGASTEHSWFPGYAWTIVQCKECHAHMGWMFTATKKNLSPKKFWGLCRSAVRTTISAATQDSEGEQPMIVM</sequence>
<feature type="compositionally biased region" description="Acidic residues" evidence="9">
    <location>
        <begin position="33"/>
        <end position="63"/>
    </location>
</feature>
<evidence type="ECO:0000256" key="5">
    <source>
        <dbReference type="ARBA" id="ARBA00022723"/>
    </source>
</evidence>
<protein>
    <recommendedName>
        <fullName evidence="4">Protein cereblon</fullName>
    </recommendedName>
</protein>
<keyword evidence="6" id="KW-0833">Ubl conjugation pathway</keyword>
<dbReference type="PANTHER" id="PTHR46732">
    <property type="entry name" value="ATP-DEPENDENT PROTEASE LA (LON) DOMAIN PROTEIN"/>
    <property type="match status" value="1"/>
</dbReference>
<dbReference type="InterPro" id="IPR046336">
    <property type="entry name" value="Lon_prtase_N_sf"/>
</dbReference>
<evidence type="ECO:0000256" key="4">
    <source>
        <dbReference type="ARBA" id="ARBA00014394"/>
    </source>
</evidence>
<gene>
    <name evidence="13" type="primary">LOC101855783</name>
</gene>
<evidence type="ECO:0000256" key="8">
    <source>
        <dbReference type="ARBA" id="ARBA00023242"/>
    </source>
</evidence>
<evidence type="ECO:0000256" key="1">
    <source>
        <dbReference type="ARBA" id="ARBA00004123"/>
    </source>
</evidence>
<dbReference type="CDD" id="cd15777">
    <property type="entry name" value="CRBN_C_like"/>
    <property type="match status" value="1"/>
</dbReference>
<dbReference type="PROSITE" id="PS51788">
    <property type="entry name" value="CULT"/>
    <property type="match status" value="1"/>
</dbReference>
<feature type="region of interest" description="Disordered" evidence="9">
    <location>
        <begin position="1"/>
        <end position="94"/>
    </location>
</feature>
<dbReference type="InterPro" id="IPR003111">
    <property type="entry name" value="Lon_prtase_N"/>
</dbReference>
<dbReference type="Gene3D" id="2.30.130.40">
    <property type="entry name" value="LON domain-like"/>
    <property type="match status" value="1"/>
</dbReference>
<dbReference type="Pfam" id="PF02190">
    <property type="entry name" value="LON_substr_bdg"/>
    <property type="match status" value="1"/>
</dbReference>
<accession>A0ABM0JL42</accession>